<evidence type="ECO:0000313" key="1">
    <source>
        <dbReference type="EMBL" id="KAF8417672.1"/>
    </source>
</evidence>
<reference evidence="1" key="1">
    <citation type="submission" date="2019-10" db="EMBL/GenBank/DDBJ databases">
        <authorList>
            <consortium name="DOE Joint Genome Institute"/>
            <person name="Kuo A."/>
            <person name="Miyauchi S."/>
            <person name="Kiss E."/>
            <person name="Drula E."/>
            <person name="Kohler A."/>
            <person name="Sanchez-Garcia M."/>
            <person name="Andreopoulos B."/>
            <person name="Barry K.W."/>
            <person name="Bonito G."/>
            <person name="Buee M."/>
            <person name="Carver A."/>
            <person name="Chen C."/>
            <person name="Cichocki N."/>
            <person name="Clum A."/>
            <person name="Culley D."/>
            <person name="Crous P.W."/>
            <person name="Fauchery L."/>
            <person name="Girlanda M."/>
            <person name="Hayes R."/>
            <person name="Keri Z."/>
            <person name="LaButti K."/>
            <person name="Lipzen A."/>
            <person name="Lombard V."/>
            <person name="Magnuson J."/>
            <person name="Maillard F."/>
            <person name="Morin E."/>
            <person name="Murat C."/>
            <person name="Nolan M."/>
            <person name="Ohm R."/>
            <person name="Pangilinan J."/>
            <person name="Pereira M."/>
            <person name="Perotto S."/>
            <person name="Peter M."/>
            <person name="Riley R."/>
            <person name="Sitrit Y."/>
            <person name="Stielow B."/>
            <person name="Szollosi G."/>
            <person name="Zifcakova L."/>
            <person name="Stursova M."/>
            <person name="Spatafora J.W."/>
            <person name="Tedersoo L."/>
            <person name="Vaario L.-M."/>
            <person name="Yamada A."/>
            <person name="Yan M."/>
            <person name="Wang P."/>
            <person name="Xu J."/>
            <person name="Bruns T."/>
            <person name="Baldrian P."/>
            <person name="Vilgalys R."/>
            <person name="Henrissat B."/>
            <person name="Grigoriev I.V."/>
            <person name="Hibbett D."/>
            <person name="Nagy L.G."/>
            <person name="Martin F.M."/>
        </authorList>
    </citation>
    <scope>NUCLEOTIDE SEQUENCE</scope>
    <source>
        <strain evidence="1">BED1</strain>
    </source>
</reference>
<comment type="caution">
    <text evidence="1">The sequence shown here is derived from an EMBL/GenBank/DDBJ whole genome shotgun (WGS) entry which is preliminary data.</text>
</comment>
<name>A0AAD4BCI4_BOLED</name>
<accession>A0AAD4BCI4</accession>
<dbReference type="Proteomes" id="UP001194468">
    <property type="component" value="Unassembled WGS sequence"/>
</dbReference>
<gene>
    <name evidence="1" type="ORF">L210DRAFT_3580638</name>
</gene>
<evidence type="ECO:0000313" key="2">
    <source>
        <dbReference type="Proteomes" id="UP001194468"/>
    </source>
</evidence>
<organism evidence="1 2">
    <name type="scientific">Boletus edulis BED1</name>
    <dbReference type="NCBI Taxonomy" id="1328754"/>
    <lineage>
        <taxon>Eukaryota</taxon>
        <taxon>Fungi</taxon>
        <taxon>Dikarya</taxon>
        <taxon>Basidiomycota</taxon>
        <taxon>Agaricomycotina</taxon>
        <taxon>Agaricomycetes</taxon>
        <taxon>Agaricomycetidae</taxon>
        <taxon>Boletales</taxon>
        <taxon>Boletineae</taxon>
        <taxon>Boletaceae</taxon>
        <taxon>Boletoideae</taxon>
        <taxon>Boletus</taxon>
    </lineage>
</organism>
<keyword evidence="2" id="KW-1185">Reference proteome</keyword>
<protein>
    <submittedName>
        <fullName evidence="1">Uncharacterized protein</fullName>
    </submittedName>
</protein>
<proteinExistence type="predicted"/>
<dbReference type="EMBL" id="WHUW01000217">
    <property type="protein sequence ID" value="KAF8417672.1"/>
    <property type="molecule type" value="Genomic_DNA"/>
</dbReference>
<dbReference type="AlphaFoldDB" id="A0AAD4BCI4"/>
<reference evidence="1" key="2">
    <citation type="journal article" date="2020" name="Nat. Commun.">
        <title>Large-scale genome sequencing of mycorrhizal fungi provides insights into the early evolution of symbiotic traits.</title>
        <authorList>
            <person name="Miyauchi S."/>
            <person name="Kiss E."/>
            <person name="Kuo A."/>
            <person name="Drula E."/>
            <person name="Kohler A."/>
            <person name="Sanchez-Garcia M."/>
            <person name="Morin E."/>
            <person name="Andreopoulos B."/>
            <person name="Barry K.W."/>
            <person name="Bonito G."/>
            <person name="Buee M."/>
            <person name="Carver A."/>
            <person name="Chen C."/>
            <person name="Cichocki N."/>
            <person name="Clum A."/>
            <person name="Culley D."/>
            <person name="Crous P.W."/>
            <person name="Fauchery L."/>
            <person name="Girlanda M."/>
            <person name="Hayes R.D."/>
            <person name="Keri Z."/>
            <person name="LaButti K."/>
            <person name="Lipzen A."/>
            <person name="Lombard V."/>
            <person name="Magnuson J."/>
            <person name="Maillard F."/>
            <person name="Murat C."/>
            <person name="Nolan M."/>
            <person name="Ohm R.A."/>
            <person name="Pangilinan J."/>
            <person name="Pereira M.F."/>
            <person name="Perotto S."/>
            <person name="Peter M."/>
            <person name="Pfister S."/>
            <person name="Riley R."/>
            <person name="Sitrit Y."/>
            <person name="Stielow J.B."/>
            <person name="Szollosi G."/>
            <person name="Zifcakova L."/>
            <person name="Stursova M."/>
            <person name="Spatafora J.W."/>
            <person name="Tedersoo L."/>
            <person name="Vaario L.M."/>
            <person name="Yamada A."/>
            <person name="Yan M."/>
            <person name="Wang P."/>
            <person name="Xu J."/>
            <person name="Bruns T."/>
            <person name="Baldrian P."/>
            <person name="Vilgalys R."/>
            <person name="Dunand C."/>
            <person name="Henrissat B."/>
            <person name="Grigoriev I.V."/>
            <person name="Hibbett D."/>
            <person name="Nagy L.G."/>
            <person name="Martin F.M."/>
        </authorList>
    </citation>
    <scope>NUCLEOTIDE SEQUENCE</scope>
    <source>
        <strain evidence="1">BED1</strain>
    </source>
</reference>
<sequence>MMSSAGKKSETFTETVVAVQREPDDLVLLREENRKVAERQVVRKLDMRLIPTLAIISLMNYIDVS</sequence>